<accession>A0A5N6GP26</accession>
<dbReference type="EMBL" id="ML734640">
    <property type="protein sequence ID" value="KAB8243605.1"/>
    <property type="molecule type" value="Genomic_DNA"/>
</dbReference>
<protein>
    <submittedName>
        <fullName evidence="1">Uncharacterized protein</fullName>
    </submittedName>
</protein>
<gene>
    <name evidence="1" type="ORF">BDV35DRAFT_362684</name>
</gene>
<reference evidence="1" key="1">
    <citation type="submission" date="2019-04" db="EMBL/GenBank/DDBJ databases">
        <title>Friends and foes A comparative genomics study of 23 Aspergillus species from section Flavi.</title>
        <authorList>
            <consortium name="DOE Joint Genome Institute"/>
            <person name="Kjaerbolling I."/>
            <person name="Vesth T."/>
            <person name="Frisvad J.C."/>
            <person name="Nybo J.L."/>
            <person name="Theobald S."/>
            <person name="Kildgaard S."/>
            <person name="Isbrandt T."/>
            <person name="Kuo A."/>
            <person name="Sato A."/>
            <person name="Lyhne E.K."/>
            <person name="Kogle M.E."/>
            <person name="Wiebenga A."/>
            <person name="Kun R.S."/>
            <person name="Lubbers R.J."/>
            <person name="Makela M.R."/>
            <person name="Barry K."/>
            <person name="Chovatia M."/>
            <person name="Clum A."/>
            <person name="Daum C."/>
            <person name="Haridas S."/>
            <person name="He G."/>
            <person name="LaButti K."/>
            <person name="Lipzen A."/>
            <person name="Mondo S."/>
            <person name="Riley R."/>
            <person name="Salamov A."/>
            <person name="Simmons B.A."/>
            <person name="Magnuson J.K."/>
            <person name="Henrissat B."/>
            <person name="Mortensen U.H."/>
            <person name="Larsen T.O."/>
            <person name="Devries R.P."/>
            <person name="Grigoriev I.V."/>
            <person name="Machida M."/>
            <person name="Baker S.E."/>
            <person name="Andersen M.R."/>
        </authorList>
    </citation>
    <scope>NUCLEOTIDE SEQUENCE [LARGE SCALE GENOMIC DNA]</scope>
    <source>
        <strain evidence="1">CBS 121.62</strain>
    </source>
</reference>
<name>A0A5N6GP26_ASPFL</name>
<sequence length="178" mass="19810">MSPQFPMLPWRIYPGVGMLAGFQFGARFTSILCLCQKPTSESWRYNSRYAIITKCAPLDRNQGLLSYGESRTGNQGYLSPTLLPSMEKKLERSTSVIGHSCAMLNKPISVETGFASTTTYCSTIGTLADGLTLGNIVQMDTRYRAILRALEQSLLYNIDKILDLYLLHALCNLTNSSY</sequence>
<evidence type="ECO:0000313" key="1">
    <source>
        <dbReference type="EMBL" id="KAB8243605.1"/>
    </source>
</evidence>
<dbReference type="Proteomes" id="UP000325434">
    <property type="component" value="Unassembled WGS sequence"/>
</dbReference>
<organism evidence="1">
    <name type="scientific">Aspergillus flavus</name>
    <dbReference type="NCBI Taxonomy" id="5059"/>
    <lineage>
        <taxon>Eukaryota</taxon>
        <taxon>Fungi</taxon>
        <taxon>Dikarya</taxon>
        <taxon>Ascomycota</taxon>
        <taxon>Pezizomycotina</taxon>
        <taxon>Eurotiomycetes</taxon>
        <taxon>Eurotiomycetidae</taxon>
        <taxon>Eurotiales</taxon>
        <taxon>Aspergillaceae</taxon>
        <taxon>Aspergillus</taxon>
        <taxon>Aspergillus subgen. Circumdati</taxon>
    </lineage>
</organism>
<dbReference type="AlphaFoldDB" id="A0A5N6GP26"/>
<proteinExistence type="predicted"/>